<keyword evidence="1" id="KW-0547">Nucleotide-binding</keyword>
<organism evidence="1">
    <name type="scientific">Trepomonas sp. PC1</name>
    <dbReference type="NCBI Taxonomy" id="1076344"/>
    <lineage>
        <taxon>Eukaryota</taxon>
        <taxon>Metamonada</taxon>
        <taxon>Diplomonadida</taxon>
        <taxon>Hexamitidae</taxon>
        <taxon>Hexamitinae</taxon>
        <taxon>Trepomonas</taxon>
    </lineage>
</organism>
<proteinExistence type="predicted"/>
<dbReference type="EMBL" id="GDID01005552">
    <property type="protein sequence ID" value="JAP91054.1"/>
    <property type="molecule type" value="Transcribed_RNA"/>
</dbReference>
<feature type="non-terminal residue" evidence="1">
    <location>
        <position position="1"/>
    </location>
</feature>
<gene>
    <name evidence="1" type="ORF">TPC1_17443</name>
</gene>
<evidence type="ECO:0000313" key="1">
    <source>
        <dbReference type="EMBL" id="JAP91054.1"/>
    </source>
</evidence>
<dbReference type="GO" id="GO:0004386">
    <property type="term" value="F:helicase activity"/>
    <property type="evidence" value="ECO:0007669"/>
    <property type="project" value="UniProtKB-KW"/>
</dbReference>
<reference evidence="1" key="1">
    <citation type="submission" date="2015-07" db="EMBL/GenBank/DDBJ databases">
        <title>Adaptation to a free-living lifestyle via gene acquisitions in the diplomonad Trepomonas sp. PC1.</title>
        <authorList>
            <person name="Xu F."/>
            <person name="Jerlstrom-Hultqvist J."/>
            <person name="Kolisko M."/>
            <person name="Simpson A.G.B."/>
            <person name="Roger A.J."/>
            <person name="Svard S.G."/>
            <person name="Andersson J.O."/>
        </authorList>
    </citation>
    <scope>NUCLEOTIDE SEQUENCE</scope>
    <source>
        <strain evidence="1">PC1</strain>
    </source>
</reference>
<keyword evidence="1" id="KW-0067">ATP-binding</keyword>
<accession>A0A146K5A7</accession>
<protein>
    <submittedName>
        <fullName evidence="1">ATP-dependent RNA helicase</fullName>
    </submittedName>
</protein>
<dbReference type="AlphaFoldDB" id="A0A146K5A7"/>
<sequence length="93" mass="10484">ADESTAESAELEAQLLQKCIQIISETEMVSEHHQKQLALACNLNEELCFLSAITSTTPYIKGFPRIPADFPQEKPENFINQLRKSEFTLISQS</sequence>
<keyword evidence="1" id="KW-0347">Helicase</keyword>
<name>A0A146K5A7_9EUKA</name>
<keyword evidence="1" id="KW-0378">Hydrolase</keyword>
<feature type="non-terminal residue" evidence="1">
    <location>
        <position position="93"/>
    </location>
</feature>